<dbReference type="PANTHER" id="PTHR12549:SF11">
    <property type="entry name" value="LYSINE-SPECIFIC DEMETHYLASE JMJ25"/>
    <property type="match status" value="1"/>
</dbReference>
<dbReference type="GO" id="GO:0000785">
    <property type="term" value="C:chromatin"/>
    <property type="evidence" value="ECO:0007669"/>
    <property type="project" value="TreeGrafter"/>
</dbReference>
<feature type="compositionally biased region" description="Basic and acidic residues" evidence="5">
    <location>
        <begin position="59"/>
        <end position="71"/>
    </location>
</feature>
<evidence type="ECO:0000256" key="2">
    <source>
        <dbReference type="ARBA" id="ARBA00006801"/>
    </source>
</evidence>
<dbReference type="FunFam" id="2.60.120.650:FF:000033">
    <property type="entry name" value="Transcription factor jumonji (JmjC) domain-containing protein"/>
    <property type="match status" value="1"/>
</dbReference>
<feature type="region of interest" description="Disordered" evidence="5">
    <location>
        <begin position="443"/>
        <end position="465"/>
    </location>
</feature>
<dbReference type="SMART" id="SM00558">
    <property type="entry name" value="JmjC"/>
    <property type="match status" value="1"/>
</dbReference>
<evidence type="ECO:0000313" key="8">
    <source>
        <dbReference type="Proteomes" id="UP001237642"/>
    </source>
</evidence>
<evidence type="ECO:0000256" key="5">
    <source>
        <dbReference type="SAM" id="MobiDB-lite"/>
    </source>
</evidence>
<evidence type="ECO:0000259" key="6">
    <source>
        <dbReference type="PROSITE" id="PS51184"/>
    </source>
</evidence>
<comment type="caution">
    <text evidence="7">The sequence shown here is derived from an EMBL/GenBank/DDBJ whole genome shotgun (WGS) entry which is preliminary data.</text>
</comment>
<dbReference type="GO" id="GO:0003712">
    <property type="term" value="F:transcription coregulator activity"/>
    <property type="evidence" value="ECO:0007669"/>
    <property type="project" value="TreeGrafter"/>
</dbReference>
<dbReference type="PANTHER" id="PTHR12549">
    <property type="entry name" value="JMJC DOMAIN-CONTAINING HISTONE DEMETHYLATION PROTEIN"/>
    <property type="match status" value="1"/>
</dbReference>
<dbReference type="GO" id="GO:0031490">
    <property type="term" value="F:chromatin DNA binding"/>
    <property type="evidence" value="ECO:0007669"/>
    <property type="project" value="TreeGrafter"/>
</dbReference>
<keyword evidence="4" id="KW-0539">Nucleus</keyword>
<dbReference type="EMBL" id="JAUIZM010000008">
    <property type="protein sequence ID" value="KAK1369170.1"/>
    <property type="molecule type" value="Genomic_DNA"/>
</dbReference>
<feature type="compositionally biased region" description="Basic and acidic residues" evidence="5">
    <location>
        <begin position="494"/>
        <end position="504"/>
    </location>
</feature>
<dbReference type="GO" id="GO:0046872">
    <property type="term" value="F:metal ion binding"/>
    <property type="evidence" value="ECO:0007669"/>
    <property type="project" value="UniProtKB-KW"/>
</dbReference>
<dbReference type="AlphaFoldDB" id="A0AAD8HKW8"/>
<dbReference type="InterPro" id="IPR003347">
    <property type="entry name" value="JmjC_dom"/>
</dbReference>
<dbReference type="GO" id="GO:0000118">
    <property type="term" value="C:histone deacetylase complex"/>
    <property type="evidence" value="ECO:0007669"/>
    <property type="project" value="TreeGrafter"/>
</dbReference>
<evidence type="ECO:0000256" key="1">
    <source>
        <dbReference type="ARBA" id="ARBA00004123"/>
    </source>
</evidence>
<sequence>MVIKEGDDAQGRYDKVYKRRRKEREMVIKKGDDAQGRYDKVYKRRRKEKDVSEQQQKFGDGKRRRLEDHGGEGFVEDDEKDIDKNVTDLVPVEAEDDIEKIGASDEIDVDDKVEVAKDKGVSEKKRGGVKQKKVVNYDATELRRSSRERKSVVKTGFQQEVDDFSQKKREKSVPNKDGGTSARITKGKGVQGGAERKPSALTDENGNPLSVMCHQCQRNDKGRVVVCGKCKWKRYCVPCMTKWYPKMTEDDFAKLCPVCQFNCNCKNCLRFKVPLKHKKKFDLEFTDEEKIQYSKYIIPMLLPFLKQFNKEQMAEKQVEADIQGLSLSEFEVKQIKCGLDERIYCDNFSESGTNKMKLLKAASREIKNLNYSTLLDLVAIDCLNLCEVDISARDFFELGRGDSVTKLHCDISDAVNVLTHVQEVAITSAQQAKIEKLKQEQVAQDDREIYRKQPGNHKVEKQEDRVGKRTGVLNGQFYKKTSKSEEGLGYDSENGNKENERDGNIENQNVMKEQDSTEEKSGELDECAKNSGFGSLDNSVEGMEHPEGGALWDIFRRQDSPKLEEYIRKYYKEFRHIYCRPLDQVVHPIHDQTFYLTTAHKRRLKKEYGVEPWTFVQKLGDAVFIPVGCPHQVRNIKSCIKVALDFVSPENIHECVQLAEDFRTLPRNHRAKEDKLEVKKISLYAMENAVNDLRKKAVKGKAEDVNC</sequence>
<dbReference type="GO" id="GO:0032454">
    <property type="term" value="F:histone H3K9 demethylase activity"/>
    <property type="evidence" value="ECO:0007669"/>
    <property type="project" value="InterPro"/>
</dbReference>
<dbReference type="GO" id="GO:0006357">
    <property type="term" value="P:regulation of transcription by RNA polymerase II"/>
    <property type="evidence" value="ECO:0007669"/>
    <property type="project" value="TreeGrafter"/>
</dbReference>
<dbReference type="Pfam" id="PF02373">
    <property type="entry name" value="JmjC"/>
    <property type="match status" value="1"/>
</dbReference>
<feature type="compositionally biased region" description="Basic and acidic residues" evidence="5">
    <location>
        <begin position="164"/>
        <end position="174"/>
    </location>
</feature>
<feature type="region of interest" description="Disordered" evidence="5">
    <location>
        <begin position="38"/>
        <end position="82"/>
    </location>
</feature>
<evidence type="ECO:0000313" key="7">
    <source>
        <dbReference type="EMBL" id="KAK1369170.1"/>
    </source>
</evidence>
<feature type="domain" description="JmjC" evidence="6">
    <location>
        <begin position="361"/>
        <end position="663"/>
    </location>
</feature>
<accession>A0AAD8HKW8</accession>
<dbReference type="InterPro" id="IPR045109">
    <property type="entry name" value="LSDs-like"/>
</dbReference>
<protein>
    <recommendedName>
        <fullName evidence="6">JmjC domain-containing protein</fullName>
    </recommendedName>
</protein>
<proteinExistence type="inferred from homology"/>
<reference evidence="7" key="1">
    <citation type="submission" date="2023-02" db="EMBL/GenBank/DDBJ databases">
        <title>Genome of toxic invasive species Heracleum sosnowskyi carries increased number of genes despite the absence of recent whole-genome duplications.</title>
        <authorList>
            <person name="Schelkunov M."/>
            <person name="Shtratnikova V."/>
            <person name="Makarenko M."/>
            <person name="Klepikova A."/>
            <person name="Omelchenko D."/>
            <person name="Novikova G."/>
            <person name="Obukhova E."/>
            <person name="Bogdanov V."/>
            <person name="Penin A."/>
            <person name="Logacheva M."/>
        </authorList>
    </citation>
    <scope>NUCLEOTIDE SEQUENCE</scope>
    <source>
        <strain evidence="7">Hsosn_3</strain>
        <tissue evidence="7">Leaf</tissue>
    </source>
</reference>
<keyword evidence="8" id="KW-1185">Reference proteome</keyword>
<feature type="region of interest" description="Disordered" evidence="5">
    <location>
        <begin position="483"/>
        <end position="540"/>
    </location>
</feature>
<name>A0AAD8HKW8_9APIA</name>
<organism evidence="7 8">
    <name type="scientific">Heracleum sosnowskyi</name>
    <dbReference type="NCBI Taxonomy" id="360622"/>
    <lineage>
        <taxon>Eukaryota</taxon>
        <taxon>Viridiplantae</taxon>
        <taxon>Streptophyta</taxon>
        <taxon>Embryophyta</taxon>
        <taxon>Tracheophyta</taxon>
        <taxon>Spermatophyta</taxon>
        <taxon>Magnoliopsida</taxon>
        <taxon>eudicotyledons</taxon>
        <taxon>Gunneridae</taxon>
        <taxon>Pentapetalae</taxon>
        <taxon>asterids</taxon>
        <taxon>campanulids</taxon>
        <taxon>Apiales</taxon>
        <taxon>Apiaceae</taxon>
        <taxon>Apioideae</taxon>
        <taxon>apioid superclade</taxon>
        <taxon>Tordylieae</taxon>
        <taxon>Tordyliinae</taxon>
        <taxon>Heracleum</taxon>
    </lineage>
</organism>
<comment type="similarity">
    <text evidence="2">Belongs to the JARID1 histone demethylase family.</text>
</comment>
<dbReference type="Gene3D" id="2.60.120.650">
    <property type="entry name" value="Cupin"/>
    <property type="match status" value="1"/>
</dbReference>
<feature type="region of interest" description="Disordered" evidence="5">
    <location>
        <begin position="100"/>
        <end position="131"/>
    </location>
</feature>
<feature type="compositionally biased region" description="Basic and acidic residues" evidence="5">
    <location>
        <begin position="512"/>
        <end position="528"/>
    </location>
</feature>
<evidence type="ECO:0000256" key="3">
    <source>
        <dbReference type="ARBA" id="ARBA00022723"/>
    </source>
</evidence>
<dbReference type="Proteomes" id="UP001237642">
    <property type="component" value="Unassembled WGS sequence"/>
</dbReference>
<evidence type="ECO:0000256" key="4">
    <source>
        <dbReference type="ARBA" id="ARBA00023242"/>
    </source>
</evidence>
<gene>
    <name evidence="7" type="ORF">POM88_035262</name>
</gene>
<keyword evidence="3" id="KW-0479">Metal-binding</keyword>
<reference evidence="7" key="2">
    <citation type="submission" date="2023-05" db="EMBL/GenBank/DDBJ databases">
        <authorList>
            <person name="Schelkunov M.I."/>
        </authorList>
    </citation>
    <scope>NUCLEOTIDE SEQUENCE</scope>
    <source>
        <strain evidence="7">Hsosn_3</strain>
        <tissue evidence="7">Leaf</tissue>
    </source>
</reference>
<comment type="subcellular location">
    <subcellularLocation>
        <location evidence="1">Nucleus</location>
    </subcellularLocation>
</comment>
<feature type="compositionally biased region" description="Basic and acidic residues" evidence="5">
    <location>
        <begin position="110"/>
        <end position="126"/>
    </location>
</feature>
<feature type="region of interest" description="Disordered" evidence="5">
    <location>
        <begin position="159"/>
        <end position="203"/>
    </location>
</feature>
<dbReference type="SUPFAM" id="SSF51197">
    <property type="entry name" value="Clavaminate synthase-like"/>
    <property type="match status" value="1"/>
</dbReference>
<dbReference type="PROSITE" id="PS51184">
    <property type="entry name" value="JMJC"/>
    <property type="match status" value="1"/>
</dbReference>